<dbReference type="InterPro" id="IPR051393">
    <property type="entry name" value="ABC_transporter_permease"/>
</dbReference>
<keyword evidence="5 7" id="KW-1133">Transmembrane helix</keyword>
<dbReference type="InterPro" id="IPR035906">
    <property type="entry name" value="MetI-like_sf"/>
</dbReference>
<feature type="transmembrane region" description="Helical" evidence="7">
    <location>
        <begin position="276"/>
        <end position="299"/>
    </location>
</feature>
<dbReference type="GO" id="GO:0055085">
    <property type="term" value="P:transmembrane transport"/>
    <property type="evidence" value="ECO:0007669"/>
    <property type="project" value="InterPro"/>
</dbReference>
<comment type="caution">
    <text evidence="9">The sequence shown here is derived from an EMBL/GenBank/DDBJ whole genome shotgun (WGS) entry which is preliminary data.</text>
</comment>
<keyword evidence="6 7" id="KW-0472">Membrane</keyword>
<evidence type="ECO:0000256" key="1">
    <source>
        <dbReference type="ARBA" id="ARBA00004651"/>
    </source>
</evidence>
<feature type="domain" description="ABC transmembrane type-1" evidence="8">
    <location>
        <begin position="77"/>
        <end position="295"/>
    </location>
</feature>
<dbReference type="Gene3D" id="1.10.3720.10">
    <property type="entry name" value="MetI-like"/>
    <property type="match status" value="1"/>
</dbReference>
<reference evidence="9" key="1">
    <citation type="submission" date="2019-08" db="EMBL/GenBank/DDBJ databases">
        <authorList>
            <person name="Kucharzyk K."/>
            <person name="Murdoch R.W."/>
            <person name="Higgins S."/>
            <person name="Loffler F."/>
        </authorList>
    </citation>
    <scope>NUCLEOTIDE SEQUENCE</scope>
</reference>
<keyword evidence="2" id="KW-0813">Transport</keyword>
<feature type="transmembrane region" description="Helical" evidence="7">
    <location>
        <begin position="115"/>
        <end position="138"/>
    </location>
</feature>
<dbReference type="Pfam" id="PF00528">
    <property type="entry name" value="BPD_transp_1"/>
    <property type="match status" value="1"/>
</dbReference>
<gene>
    <name evidence="9" type="primary">lacF_41</name>
    <name evidence="9" type="ORF">SDC9_85217</name>
</gene>
<feature type="transmembrane region" description="Helical" evidence="7">
    <location>
        <begin position="20"/>
        <end position="41"/>
    </location>
</feature>
<evidence type="ECO:0000256" key="5">
    <source>
        <dbReference type="ARBA" id="ARBA00022989"/>
    </source>
</evidence>
<sequence length="307" mass="34259">MTRRESKSLSSMKRSDHITAYLMILPSLVLLGIFVFTPLFMSFEKSLTNWKLYQESQFIGLENFRMVLGNSLFRKSLENILGFVLMIVPAQFILSFLFAHVLRGMNQRAGALIKTAIYIPTVISGVVASVIFLFIFHYQGGILNWIVRQLGYKRIGFLAEPSLSRLSIAVTAIWMGFGYNSLIMFAGLQNIPQSYYEAAEVDGANRFEQLLFITLPSMKNTFILILINLMTGTLQMFDLPYMMFGGSGGAGPVNSTLTPMVFVYNNFKSADFSLGYTIAAALLLMIVIGALNSLVFTVIGSQKSQDE</sequence>
<dbReference type="InterPro" id="IPR000515">
    <property type="entry name" value="MetI-like"/>
</dbReference>
<evidence type="ECO:0000256" key="4">
    <source>
        <dbReference type="ARBA" id="ARBA00022692"/>
    </source>
</evidence>
<accession>A0A644ZE54</accession>
<evidence type="ECO:0000256" key="3">
    <source>
        <dbReference type="ARBA" id="ARBA00022475"/>
    </source>
</evidence>
<name>A0A644ZE54_9ZZZZ</name>
<dbReference type="PROSITE" id="PS50928">
    <property type="entry name" value="ABC_TM1"/>
    <property type="match status" value="1"/>
</dbReference>
<dbReference type="PANTHER" id="PTHR30193:SF37">
    <property type="entry name" value="INNER MEMBRANE ABC TRANSPORTER PERMEASE PROTEIN YCJO"/>
    <property type="match status" value="1"/>
</dbReference>
<dbReference type="GO" id="GO:0005886">
    <property type="term" value="C:plasma membrane"/>
    <property type="evidence" value="ECO:0007669"/>
    <property type="project" value="UniProtKB-SubCell"/>
</dbReference>
<evidence type="ECO:0000256" key="6">
    <source>
        <dbReference type="ARBA" id="ARBA00023136"/>
    </source>
</evidence>
<dbReference type="EMBL" id="VSSQ01008335">
    <property type="protein sequence ID" value="MPM38588.1"/>
    <property type="molecule type" value="Genomic_DNA"/>
</dbReference>
<dbReference type="PANTHER" id="PTHR30193">
    <property type="entry name" value="ABC TRANSPORTER PERMEASE PROTEIN"/>
    <property type="match status" value="1"/>
</dbReference>
<dbReference type="SUPFAM" id="SSF161098">
    <property type="entry name" value="MetI-like"/>
    <property type="match status" value="1"/>
</dbReference>
<protein>
    <submittedName>
        <fullName evidence="9">Lactose transport system permease protein LacF</fullName>
    </submittedName>
</protein>
<evidence type="ECO:0000313" key="9">
    <source>
        <dbReference type="EMBL" id="MPM38588.1"/>
    </source>
</evidence>
<proteinExistence type="predicted"/>
<dbReference type="CDD" id="cd06261">
    <property type="entry name" value="TM_PBP2"/>
    <property type="match status" value="1"/>
</dbReference>
<evidence type="ECO:0000256" key="7">
    <source>
        <dbReference type="SAM" id="Phobius"/>
    </source>
</evidence>
<evidence type="ECO:0000259" key="8">
    <source>
        <dbReference type="PROSITE" id="PS50928"/>
    </source>
</evidence>
<evidence type="ECO:0000256" key="2">
    <source>
        <dbReference type="ARBA" id="ARBA00022448"/>
    </source>
</evidence>
<feature type="transmembrane region" description="Helical" evidence="7">
    <location>
        <begin position="166"/>
        <end position="188"/>
    </location>
</feature>
<organism evidence="9">
    <name type="scientific">bioreactor metagenome</name>
    <dbReference type="NCBI Taxonomy" id="1076179"/>
    <lineage>
        <taxon>unclassified sequences</taxon>
        <taxon>metagenomes</taxon>
        <taxon>ecological metagenomes</taxon>
    </lineage>
</organism>
<keyword evidence="4 7" id="KW-0812">Transmembrane</keyword>
<keyword evidence="3" id="KW-1003">Cell membrane</keyword>
<feature type="transmembrane region" description="Helical" evidence="7">
    <location>
        <begin position="80"/>
        <end position="103"/>
    </location>
</feature>
<comment type="subcellular location">
    <subcellularLocation>
        <location evidence="1">Cell membrane</location>
        <topology evidence="1">Multi-pass membrane protein</topology>
    </subcellularLocation>
</comment>
<dbReference type="AlphaFoldDB" id="A0A644ZE54"/>